<proteinExistence type="predicted"/>
<dbReference type="RefSeq" id="WP_106012170.1">
    <property type="nucleotide sequence ID" value="NZ_CP027226.1"/>
</dbReference>
<dbReference type="InterPro" id="IPR002109">
    <property type="entry name" value="Glutaredoxin"/>
</dbReference>
<keyword evidence="3" id="KW-1185">Reference proteome</keyword>
<dbReference type="Proteomes" id="UP000237947">
    <property type="component" value="Chromosome"/>
</dbReference>
<dbReference type="OrthoDB" id="5679012at2"/>
<reference evidence="3" key="1">
    <citation type="submission" date="2018-02" db="EMBL/GenBank/DDBJ databases">
        <authorList>
            <person name="Holder M.E."/>
            <person name="Ajami N.J."/>
            <person name="Petrosino J.F."/>
        </authorList>
    </citation>
    <scope>NUCLEOTIDE SEQUENCE [LARGE SCALE GENOMIC DNA]</scope>
    <source>
        <strain evidence="3">CCUG 47711</strain>
    </source>
</reference>
<accession>A0A2S0KMC6</accession>
<dbReference type="SUPFAM" id="SSF52833">
    <property type="entry name" value="Thioredoxin-like"/>
    <property type="match status" value="1"/>
</dbReference>
<gene>
    <name evidence="2" type="ORF">C5Q98_02585</name>
</gene>
<dbReference type="AlphaFoldDB" id="A0A2S0KMC6"/>
<name>A0A2S0KMC6_9FIRM</name>
<dbReference type="Gene3D" id="3.40.30.10">
    <property type="entry name" value="Glutaredoxin"/>
    <property type="match status" value="1"/>
</dbReference>
<evidence type="ECO:0000313" key="3">
    <source>
        <dbReference type="Proteomes" id="UP000237947"/>
    </source>
</evidence>
<protein>
    <recommendedName>
        <fullName evidence="1">Glutaredoxin domain-containing protein</fullName>
    </recommendedName>
</protein>
<dbReference type="Pfam" id="PF00462">
    <property type="entry name" value="Glutaredoxin"/>
    <property type="match status" value="1"/>
</dbReference>
<sequence length="84" mass="9563">MIIYGTQDCSNCISAKEELDSLGITYEFLDLAKTKNLKEFLKLRDSMDIYKPVKERGAVGIPTFILDDESITINFDEVKEFYGA</sequence>
<evidence type="ECO:0000313" key="2">
    <source>
        <dbReference type="EMBL" id="AVM42185.1"/>
    </source>
</evidence>
<dbReference type="EMBL" id="CP027226">
    <property type="protein sequence ID" value="AVM42185.1"/>
    <property type="molecule type" value="Genomic_DNA"/>
</dbReference>
<evidence type="ECO:0000259" key="1">
    <source>
        <dbReference type="Pfam" id="PF00462"/>
    </source>
</evidence>
<organism evidence="2 3">
    <name type="scientific">Fastidiosipila sanguinis</name>
    <dbReference type="NCBI Taxonomy" id="236753"/>
    <lineage>
        <taxon>Bacteria</taxon>
        <taxon>Bacillati</taxon>
        <taxon>Bacillota</taxon>
        <taxon>Clostridia</taxon>
        <taxon>Eubacteriales</taxon>
        <taxon>Oscillospiraceae</taxon>
        <taxon>Fastidiosipila</taxon>
    </lineage>
</organism>
<feature type="domain" description="Glutaredoxin" evidence="1">
    <location>
        <begin position="2"/>
        <end position="43"/>
    </location>
</feature>
<dbReference type="KEGG" id="fsa:C5Q98_02585"/>
<dbReference type="InterPro" id="IPR036249">
    <property type="entry name" value="Thioredoxin-like_sf"/>
</dbReference>